<evidence type="ECO:0000313" key="2">
    <source>
        <dbReference type="EMBL" id="KAL3123537.1"/>
    </source>
</evidence>
<dbReference type="SMART" id="SM00220">
    <property type="entry name" value="S_TKc"/>
    <property type="match status" value="1"/>
</dbReference>
<dbReference type="PANTHER" id="PTHR44167:SF24">
    <property type="entry name" value="SERINE_THREONINE-PROTEIN KINASE CHK2"/>
    <property type="match status" value="1"/>
</dbReference>
<dbReference type="AlphaFoldDB" id="A0ABD2M8Z4"/>
<proteinExistence type="predicted"/>
<feature type="domain" description="Protein kinase" evidence="1">
    <location>
        <begin position="26"/>
        <end position="320"/>
    </location>
</feature>
<reference evidence="2 3" key="1">
    <citation type="submission" date="2024-10" db="EMBL/GenBank/DDBJ databases">
        <authorList>
            <person name="Kim D."/>
        </authorList>
    </citation>
    <scope>NUCLEOTIDE SEQUENCE [LARGE SCALE GENOMIC DNA]</scope>
    <source>
        <strain evidence="2">BH-2024</strain>
    </source>
</reference>
<dbReference type="Pfam" id="PF00069">
    <property type="entry name" value="Pkinase"/>
    <property type="match status" value="1"/>
</dbReference>
<organism evidence="2 3">
    <name type="scientific">Heterodera trifolii</name>
    <dbReference type="NCBI Taxonomy" id="157864"/>
    <lineage>
        <taxon>Eukaryota</taxon>
        <taxon>Metazoa</taxon>
        <taxon>Ecdysozoa</taxon>
        <taxon>Nematoda</taxon>
        <taxon>Chromadorea</taxon>
        <taxon>Rhabditida</taxon>
        <taxon>Tylenchina</taxon>
        <taxon>Tylenchomorpha</taxon>
        <taxon>Tylenchoidea</taxon>
        <taxon>Heteroderidae</taxon>
        <taxon>Heteroderinae</taxon>
        <taxon>Heterodera</taxon>
    </lineage>
</organism>
<keyword evidence="3" id="KW-1185">Reference proteome</keyword>
<accession>A0ABD2M8Z4</accession>
<protein>
    <recommendedName>
        <fullName evidence="1">Protein kinase domain-containing protein</fullName>
    </recommendedName>
</protein>
<evidence type="ECO:0000313" key="3">
    <source>
        <dbReference type="Proteomes" id="UP001620626"/>
    </source>
</evidence>
<name>A0ABD2M8Z4_9BILA</name>
<dbReference type="Gene3D" id="3.30.200.20">
    <property type="entry name" value="Phosphorylase Kinase, domain 1"/>
    <property type="match status" value="1"/>
</dbReference>
<dbReference type="InterPro" id="IPR000719">
    <property type="entry name" value="Prot_kinase_dom"/>
</dbReference>
<dbReference type="SUPFAM" id="SSF56112">
    <property type="entry name" value="Protein kinase-like (PK-like)"/>
    <property type="match status" value="1"/>
</dbReference>
<dbReference type="InterPro" id="IPR011009">
    <property type="entry name" value="Kinase-like_dom_sf"/>
</dbReference>
<evidence type="ECO:0000259" key="1">
    <source>
        <dbReference type="PROSITE" id="PS50011"/>
    </source>
</evidence>
<dbReference type="Gene3D" id="1.10.510.10">
    <property type="entry name" value="Transferase(Phosphotransferase) domain 1"/>
    <property type="match status" value="2"/>
</dbReference>
<gene>
    <name evidence="2" type="ORF">niasHT_006616</name>
</gene>
<dbReference type="EMBL" id="JBICBT010000099">
    <property type="protein sequence ID" value="KAL3123537.1"/>
    <property type="molecule type" value="Genomic_DNA"/>
</dbReference>
<dbReference type="Proteomes" id="UP001620626">
    <property type="component" value="Unassembled WGS sequence"/>
</dbReference>
<sequence>MKNLIRYKPYKTNTNDGKIAERQVKTTELPINSQGENGTVYVGYIEVTKKCVAVKVINELDEYENALKVSEKIQEMLPRKNRTHIIEMIDAGLRLGVRDSIQQGIFVLELGTLSFAEMVYGASLTYQNDDELGRMARHIAIPMAEFHQVAMHLDVKPENFVLTKREIERRNFLLLKENISEDVFKIVDFNGAQLVKSVSTKTDIWSIGVIMLELLLLHRFYSENNSFQKSEKSEITKQLSEVVDLYRGFSLKKIINSKEFEKNSPVEYFSNKIWLLKYYESIGFILQFWKEFPKMAILITNLLSPNRNFRMTANGILEFIAGRCVPAEIKNAQNMQQFPIFNRVLFGEFLQILKEWQNELAQNSADDEQIEKRKEVNRQKREKLTKMANIVTKRQNKVHKELVKCRNLCETGI</sequence>
<dbReference type="PANTHER" id="PTHR44167">
    <property type="entry name" value="OVARIAN-SPECIFIC SERINE/THREONINE-PROTEIN KINASE LOK-RELATED"/>
    <property type="match status" value="1"/>
</dbReference>
<dbReference type="PROSITE" id="PS50011">
    <property type="entry name" value="PROTEIN_KINASE_DOM"/>
    <property type="match status" value="1"/>
</dbReference>
<comment type="caution">
    <text evidence="2">The sequence shown here is derived from an EMBL/GenBank/DDBJ whole genome shotgun (WGS) entry which is preliminary data.</text>
</comment>